<reference evidence="2" key="1">
    <citation type="journal article" date="2015" name="Nature">
        <title>Complex archaea that bridge the gap between prokaryotes and eukaryotes.</title>
        <authorList>
            <person name="Spang A."/>
            <person name="Saw J.H."/>
            <person name="Jorgensen S.L."/>
            <person name="Zaremba-Niedzwiedzka K."/>
            <person name="Martijn J."/>
            <person name="Lind A.E."/>
            <person name="van Eijk R."/>
            <person name="Schleper C."/>
            <person name="Guy L."/>
            <person name="Ettema T.J."/>
        </authorList>
    </citation>
    <scope>NUCLEOTIDE SEQUENCE</scope>
</reference>
<dbReference type="EMBL" id="LAZR01020326">
    <property type="protein sequence ID" value="KKL89295.1"/>
    <property type="molecule type" value="Genomic_DNA"/>
</dbReference>
<dbReference type="AlphaFoldDB" id="A0A0F9I665"/>
<keyword evidence="1" id="KW-0812">Transmembrane</keyword>
<organism evidence="2">
    <name type="scientific">marine sediment metagenome</name>
    <dbReference type="NCBI Taxonomy" id="412755"/>
    <lineage>
        <taxon>unclassified sequences</taxon>
        <taxon>metagenomes</taxon>
        <taxon>ecological metagenomes</taxon>
    </lineage>
</organism>
<keyword evidence="1" id="KW-0472">Membrane</keyword>
<feature type="transmembrane region" description="Helical" evidence="1">
    <location>
        <begin position="61"/>
        <end position="84"/>
    </location>
</feature>
<keyword evidence="1" id="KW-1133">Transmembrane helix</keyword>
<evidence type="ECO:0000313" key="2">
    <source>
        <dbReference type="EMBL" id="KKL89295.1"/>
    </source>
</evidence>
<evidence type="ECO:0008006" key="3">
    <source>
        <dbReference type="Google" id="ProtNLM"/>
    </source>
</evidence>
<name>A0A0F9I665_9ZZZZ</name>
<comment type="caution">
    <text evidence="2">The sequence shown here is derived from an EMBL/GenBank/DDBJ whole genome shotgun (WGS) entry which is preliminary data.</text>
</comment>
<sequence>MIWQDLVNAIFEGGMAFAILPSVLKLHKDKKVLGLHWFHIAFPTAWGFWNLYYYPWLGQHLSFWAGFAVVSVNIIYLSMLFYYLRWPGGRSI</sequence>
<gene>
    <name evidence="2" type="ORF">LCGC14_1916130</name>
</gene>
<evidence type="ECO:0000256" key="1">
    <source>
        <dbReference type="SAM" id="Phobius"/>
    </source>
</evidence>
<accession>A0A0F9I665</accession>
<protein>
    <recommendedName>
        <fullName evidence="3">PQ-loop repeat-containing protein</fullName>
    </recommendedName>
</protein>
<feature type="transmembrane region" description="Helical" evidence="1">
    <location>
        <begin position="36"/>
        <end position="55"/>
    </location>
</feature>
<proteinExistence type="predicted"/>